<dbReference type="VEuPathDB" id="FungiDB:EYZ11_012743"/>
<evidence type="ECO:0000259" key="4">
    <source>
        <dbReference type="Pfam" id="PF07859"/>
    </source>
</evidence>
<dbReference type="Gene3D" id="3.40.50.1820">
    <property type="entry name" value="alpha/beta hydrolase"/>
    <property type="match status" value="1"/>
</dbReference>
<comment type="caution">
    <text evidence="5">The sequence shown here is derived from an EMBL/GenBank/DDBJ whole genome shotgun (WGS) entry which is preliminary data.</text>
</comment>
<evidence type="ECO:0000313" key="6">
    <source>
        <dbReference type="Proteomes" id="UP000308092"/>
    </source>
</evidence>
<dbReference type="InterPro" id="IPR029058">
    <property type="entry name" value="AB_hydrolase_fold"/>
</dbReference>
<name>A0A4S3IZZ5_9EURO</name>
<dbReference type="Pfam" id="PF07859">
    <property type="entry name" value="Abhydrolase_3"/>
    <property type="match status" value="1"/>
</dbReference>
<dbReference type="Proteomes" id="UP000308092">
    <property type="component" value="Unassembled WGS sequence"/>
</dbReference>
<dbReference type="EMBL" id="SOSA01001033">
    <property type="protein sequence ID" value="THC87812.1"/>
    <property type="molecule type" value="Genomic_DNA"/>
</dbReference>
<dbReference type="InterPro" id="IPR013094">
    <property type="entry name" value="AB_hydrolase_3"/>
</dbReference>
<evidence type="ECO:0000256" key="2">
    <source>
        <dbReference type="ARBA" id="ARBA00022801"/>
    </source>
</evidence>
<dbReference type="PROSITE" id="PS01174">
    <property type="entry name" value="LIPASE_GDXG_SER"/>
    <property type="match status" value="1"/>
</dbReference>
<keyword evidence="6" id="KW-1185">Reference proteome</keyword>
<keyword evidence="2" id="KW-0378">Hydrolase</keyword>
<evidence type="ECO:0000256" key="3">
    <source>
        <dbReference type="PROSITE-ProRule" id="PRU10038"/>
    </source>
</evidence>
<feature type="domain" description="Alpha/beta hydrolase fold-3" evidence="4">
    <location>
        <begin position="126"/>
        <end position="365"/>
    </location>
</feature>
<evidence type="ECO:0000313" key="5">
    <source>
        <dbReference type="EMBL" id="THC87812.1"/>
    </source>
</evidence>
<accession>A0A4S3IZZ5</accession>
<sequence length="450" mass="49341">MNFEDSRHLIAATQKVRAEYLKSIHTIPISTQQATTNRNDPVKGPVWVSKFTNSKPTNDTSRDLLLSLIDEANDKNIPYDCPDSASLSFEWTGFRSNTNKDTPEPSLSEGEKFEKLIVETKSPLTIFYIYGGSFVLNTPSNYRKTAGLLAQSTGSKVLMVHQRLAPQNPFPAALLDVFQAYLTLLAPPPGSPHKAIPPSSIVLAGDSSGACLALGMLQVLLRLIRRDRSITFHGQNITPTVPAGAALVSAVADLANAFPSFNQNAFCDIFPVPIEKLPYLQKTFPTCASWPTNPPRANLYCEAGMLAHPLASPAASEDWTGACPIWIGSGQEQIIDASKLVVQTAHAQGVSVTIQEYEAMPHTFFFFFRQAPQTRKIMEDWAGAIVNFGKGKKPCSSASFIRVRGLVAEPMDVENLVPYTVAEAKEMMWKKTLGKCICIVIHYAIAEAHW</sequence>
<proteinExistence type="inferred from homology"/>
<gene>
    <name evidence="5" type="ORF">EYZ11_012743</name>
</gene>
<dbReference type="PANTHER" id="PTHR48081">
    <property type="entry name" value="AB HYDROLASE SUPERFAMILY PROTEIN C4A8.06C"/>
    <property type="match status" value="1"/>
</dbReference>
<dbReference type="InterPro" id="IPR050300">
    <property type="entry name" value="GDXG_lipolytic_enzyme"/>
</dbReference>
<reference evidence="5 6" key="1">
    <citation type="submission" date="2019-03" db="EMBL/GenBank/DDBJ databases">
        <title>The genome sequence of a newly discovered highly antifungal drug resistant Aspergillus species, Aspergillus tanneri NIH 1004.</title>
        <authorList>
            <person name="Mounaud S."/>
            <person name="Singh I."/>
            <person name="Joardar V."/>
            <person name="Pakala S."/>
            <person name="Pakala S."/>
            <person name="Venepally P."/>
            <person name="Hoover J."/>
            <person name="Nierman W."/>
            <person name="Chung J."/>
            <person name="Losada L."/>
        </authorList>
    </citation>
    <scope>NUCLEOTIDE SEQUENCE [LARGE SCALE GENOMIC DNA]</scope>
    <source>
        <strain evidence="5 6">NIH1004</strain>
    </source>
</reference>
<protein>
    <recommendedName>
        <fullName evidence="4">Alpha/beta hydrolase fold-3 domain-containing protein</fullName>
    </recommendedName>
</protein>
<dbReference type="GO" id="GO:0016787">
    <property type="term" value="F:hydrolase activity"/>
    <property type="evidence" value="ECO:0007669"/>
    <property type="project" value="UniProtKB-KW"/>
</dbReference>
<evidence type="ECO:0000256" key="1">
    <source>
        <dbReference type="ARBA" id="ARBA00010515"/>
    </source>
</evidence>
<comment type="similarity">
    <text evidence="1">Belongs to the 'GDXG' lipolytic enzyme family.</text>
</comment>
<dbReference type="PANTHER" id="PTHR48081:SF7">
    <property type="entry name" value="ALPHA_BETA HYDROLASE FOLD-3 DOMAIN-CONTAINING PROTEIN"/>
    <property type="match status" value="1"/>
</dbReference>
<dbReference type="AlphaFoldDB" id="A0A4S3IZZ5"/>
<dbReference type="STRING" id="1220188.A0A4S3IZZ5"/>
<feature type="active site" evidence="3">
    <location>
        <position position="207"/>
    </location>
</feature>
<dbReference type="InterPro" id="IPR033140">
    <property type="entry name" value="Lipase_GDXG_put_SER_AS"/>
</dbReference>
<organism evidence="5 6">
    <name type="scientific">Aspergillus tanneri</name>
    <dbReference type="NCBI Taxonomy" id="1220188"/>
    <lineage>
        <taxon>Eukaryota</taxon>
        <taxon>Fungi</taxon>
        <taxon>Dikarya</taxon>
        <taxon>Ascomycota</taxon>
        <taxon>Pezizomycotina</taxon>
        <taxon>Eurotiomycetes</taxon>
        <taxon>Eurotiomycetidae</taxon>
        <taxon>Eurotiales</taxon>
        <taxon>Aspergillaceae</taxon>
        <taxon>Aspergillus</taxon>
        <taxon>Aspergillus subgen. Circumdati</taxon>
    </lineage>
</organism>
<dbReference type="SUPFAM" id="SSF53474">
    <property type="entry name" value="alpha/beta-Hydrolases"/>
    <property type="match status" value="1"/>
</dbReference>